<dbReference type="HOGENOM" id="CLU_205161_9_1_9"/>
<dbReference type="InterPro" id="IPR031616">
    <property type="entry name" value="BsrE-like"/>
</dbReference>
<reference evidence="3" key="1">
    <citation type="submission" date="2009-09" db="EMBL/GenBank/DDBJ databases">
        <title>The complete chromosome of Alicyclobacillus acidocaldarius subsp. acidocaldarius DSM 446.</title>
        <authorList>
            <consortium name="US DOE Joint Genome Institute (JGI-PGF)"/>
            <person name="Lucas S."/>
            <person name="Copeland A."/>
            <person name="Lapidus A."/>
            <person name="Glavina del Rio T."/>
            <person name="Dalin E."/>
            <person name="Tice H."/>
            <person name="Bruce D."/>
            <person name="Goodwin L."/>
            <person name="Pitluck S."/>
            <person name="Kyrpides N."/>
            <person name="Mavromatis K."/>
            <person name="Ivanova N."/>
            <person name="Ovchinnikova G."/>
            <person name="Chertkov O."/>
            <person name="Sims D."/>
            <person name="Brettin T."/>
            <person name="Detter J.C."/>
            <person name="Han C."/>
            <person name="Larimer F."/>
            <person name="Land M."/>
            <person name="Hauser L."/>
            <person name="Markowitz V."/>
            <person name="Cheng J.-F."/>
            <person name="Hugenholtz P."/>
            <person name="Woyke T."/>
            <person name="Wu D."/>
            <person name="Pukall R."/>
            <person name="Klenk H.-P."/>
            <person name="Eisen J.A."/>
        </authorList>
    </citation>
    <scope>NUCLEOTIDE SEQUENCE [LARGE SCALE GENOMIC DNA]</scope>
    <source>
        <strain evidence="3">ATCC 27009 / DSM 446 / BCRC 14685 / JCM 5260 / KCTC 1825 / NBRC 15652 / NCIMB 11725 / NRRL B-14509 / 104-IA</strain>
    </source>
</reference>
<evidence type="ECO:0000313" key="2">
    <source>
        <dbReference type="EMBL" id="ACV58192.1"/>
    </source>
</evidence>
<dbReference type="STRING" id="521098.Aaci_1160"/>
<dbReference type="EMBL" id="CP001727">
    <property type="protein sequence ID" value="ACV58192.1"/>
    <property type="molecule type" value="Genomic_DNA"/>
</dbReference>
<name>C8WVS0_ALIAD</name>
<evidence type="ECO:0000313" key="3">
    <source>
        <dbReference type="Proteomes" id="UP000001917"/>
    </source>
</evidence>
<reference evidence="2 3" key="2">
    <citation type="journal article" date="2010" name="Stand. Genomic Sci.">
        <title>Complete genome sequence of Alicyclobacillus acidocaldarius type strain (104-IA).</title>
        <authorList>
            <person name="Mavromatis K."/>
            <person name="Sikorski J."/>
            <person name="Lapidus A."/>
            <person name="Glavina Del Rio T."/>
            <person name="Copeland A."/>
            <person name="Tice H."/>
            <person name="Cheng J.F."/>
            <person name="Lucas S."/>
            <person name="Chen F."/>
            <person name="Nolan M."/>
            <person name="Bruce D."/>
            <person name="Goodwin L."/>
            <person name="Pitluck S."/>
            <person name="Ivanova N."/>
            <person name="Ovchinnikova G."/>
            <person name="Pati A."/>
            <person name="Chen A."/>
            <person name="Palaniappan K."/>
            <person name="Land M."/>
            <person name="Hauser L."/>
            <person name="Chang Y.J."/>
            <person name="Jeffries C.D."/>
            <person name="Chain P."/>
            <person name="Meincke L."/>
            <person name="Sims D."/>
            <person name="Chertkov O."/>
            <person name="Han C."/>
            <person name="Brettin T."/>
            <person name="Detter J.C."/>
            <person name="Wahrenburg C."/>
            <person name="Rohde M."/>
            <person name="Pukall R."/>
            <person name="Goker M."/>
            <person name="Bristow J."/>
            <person name="Eisen J.A."/>
            <person name="Markowitz V."/>
            <person name="Hugenholtz P."/>
            <person name="Klenk H.P."/>
            <person name="Kyrpides N.C."/>
        </authorList>
    </citation>
    <scope>NUCLEOTIDE SEQUENCE [LARGE SCALE GENOMIC DNA]</scope>
    <source>
        <strain evidence="3">ATCC 27009 / DSM 446 / BCRC 14685 / JCM 5260 / KCTC 1825 / NBRC 15652 / NCIMB 11725 / NRRL B-14509 / 104-IA</strain>
    </source>
</reference>
<accession>C8WVS0</accession>
<keyword evidence="3" id="KW-1185">Reference proteome</keyword>
<keyword evidence="1" id="KW-0812">Transmembrane</keyword>
<dbReference type="AlphaFoldDB" id="C8WVS0"/>
<evidence type="ECO:0008006" key="4">
    <source>
        <dbReference type="Google" id="ProtNLM"/>
    </source>
</evidence>
<protein>
    <recommendedName>
        <fullName evidence="4">Holin-like toxin</fullName>
    </recommendedName>
</protein>
<proteinExistence type="predicted"/>
<feature type="transmembrane region" description="Helical" evidence="1">
    <location>
        <begin position="6"/>
        <end position="31"/>
    </location>
</feature>
<dbReference type="KEGG" id="aac:Aaci_1160"/>
<gene>
    <name evidence="2" type="ordered locus">Aaci_1160</name>
</gene>
<organism evidence="2 3">
    <name type="scientific">Alicyclobacillus acidocaldarius subsp. acidocaldarius (strain ATCC 27009 / DSM 446 / BCRC 14685 / JCM 5260 / KCTC 1825 / NBRC 15652 / NCIMB 11725 / NRRL B-14509 / 104-IA)</name>
    <name type="common">Bacillus acidocaldarius</name>
    <dbReference type="NCBI Taxonomy" id="521098"/>
    <lineage>
        <taxon>Bacteria</taxon>
        <taxon>Bacillati</taxon>
        <taxon>Bacillota</taxon>
        <taxon>Bacilli</taxon>
        <taxon>Bacillales</taxon>
        <taxon>Alicyclobacillaceae</taxon>
        <taxon>Alicyclobacillus</taxon>
    </lineage>
</organism>
<keyword evidence="1" id="KW-1133">Transmembrane helix</keyword>
<dbReference type="Proteomes" id="UP000001917">
    <property type="component" value="Chromosome"/>
</dbReference>
<sequence length="34" mass="3693">MSVAEALSLMIQFGSFVVTLLTLVVALVTLLKRK</sequence>
<dbReference type="Pfam" id="PF16935">
    <property type="entry name" value="Hol_Tox"/>
    <property type="match status" value="1"/>
</dbReference>
<dbReference type="RefSeq" id="WP_012810534.1">
    <property type="nucleotide sequence ID" value="NC_013205.1"/>
</dbReference>
<evidence type="ECO:0000256" key="1">
    <source>
        <dbReference type="SAM" id="Phobius"/>
    </source>
</evidence>
<keyword evidence="1" id="KW-0472">Membrane</keyword>